<organism evidence="3 4">
    <name type="scientific">Methylobacterium haplocladii</name>
    <dbReference type="NCBI Taxonomy" id="1176176"/>
    <lineage>
        <taxon>Bacteria</taxon>
        <taxon>Pseudomonadati</taxon>
        <taxon>Pseudomonadota</taxon>
        <taxon>Alphaproteobacteria</taxon>
        <taxon>Hyphomicrobiales</taxon>
        <taxon>Methylobacteriaceae</taxon>
        <taxon>Methylobacterium</taxon>
    </lineage>
</organism>
<keyword evidence="1" id="KW-0560">Oxidoreductase</keyword>
<keyword evidence="4" id="KW-1185">Reference proteome</keyword>
<dbReference type="PANTHER" id="PTHR43268:SF3">
    <property type="entry name" value="RHODANESE-LIKE DOMAIN-CONTAINING PROTEIN 7-RELATED"/>
    <property type="match status" value="1"/>
</dbReference>
<dbReference type="Gene3D" id="3.40.250.10">
    <property type="entry name" value="Rhodanese-like domain"/>
    <property type="match status" value="1"/>
</dbReference>
<accession>A0A512IR07</accession>
<dbReference type="PROSITE" id="PS50206">
    <property type="entry name" value="RHODANESE_3"/>
    <property type="match status" value="1"/>
</dbReference>
<dbReference type="InterPro" id="IPR036873">
    <property type="entry name" value="Rhodanese-like_dom_sf"/>
</dbReference>
<dbReference type="Gene3D" id="3.30.70.100">
    <property type="match status" value="1"/>
</dbReference>
<dbReference type="PANTHER" id="PTHR43268">
    <property type="entry name" value="THIOSULFATE SULFURTRANSFERASE/RHODANESE-LIKE DOMAIN-CONTAINING PROTEIN 2"/>
    <property type="match status" value="1"/>
</dbReference>
<evidence type="ECO:0000313" key="4">
    <source>
        <dbReference type="Proteomes" id="UP000321258"/>
    </source>
</evidence>
<evidence type="ECO:0000256" key="1">
    <source>
        <dbReference type="HAMAP-Rule" id="MF_00469"/>
    </source>
</evidence>
<dbReference type="Pfam" id="PF17773">
    <property type="entry name" value="UPF0176_N"/>
    <property type="match status" value="1"/>
</dbReference>
<dbReference type="Proteomes" id="UP000321258">
    <property type="component" value="Unassembled WGS sequence"/>
</dbReference>
<dbReference type="InterPro" id="IPR040503">
    <property type="entry name" value="TRHO_N"/>
</dbReference>
<dbReference type="SUPFAM" id="SSF52821">
    <property type="entry name" value="Rhodanese/Cell cycle control phosphatase"/>
    <property type="match status" value="1"/>
</dbReference>
<dbReference type="RefSeq" id="WP_147079082.1">
    <property type="nucleotide sequence ID" value="NZ_BJZT01000027.1"/>
</dbReference>
<dbReference type="GO" id="GO:0016705">
    <property type="term" value="F:oxidoreductase activity, acting on paired donors, with incorporation or reduction of molecular oxygen"/>
    <property type="evidence" value="ECO:0007669"/>
    <property type="project" value="UniProtKB-UniRule"/>
</dbReference>
<comment type="function">
    <text evidence="1">Catalyzes oxygen-dependent 5-hydroxyuridine (ho5U) modification at position 34 in tRNAs.</text>
</comment>
<dbReference type="InterPro" id="IPR020936">
    <property type="entry name" value="TrhO"/>
</dbReference>
<dbReference type="EMBL" id="BJZT01000027">
    <property type="protein sequence ID" value="GEP00106.1"/>
    <property type="molecule type" value="Genomic_DNA"/>
</dbReference>
<gene>
    <name evidence="1" type="primary">trhO</name>
    <name evidence="3" type="ORF">MHA02_24930</name>
</gene>
<comment type="catalytic activity">
    <reaction evidence="1">
        <text>uridine(34) in tRNA + AH2 + O2 = 5-hydroxyuridine(34) in tRNA + A + H2O</text>
        <dbReference type="Rhea" id="RHEA:64224"/>
        <dbReference type="Rhea" id="RHEA-COMP:11727"/>
        <dbReference type="Rhea" id="RHEA-COMP:13381"/>
        <dbReference type="ChEBI" id="CHEBI:13193"/>
        <dbReference type="ChEBI" id="CHEBI:15377"/>
        <dbReference type="ChEBI" id="CHEBI:15379"/>
        <dbReference type="ChEBI" id="CHEBI:17499"/>
        <dbReference type="ChEBI" id="CHEBI:65315"/>
        <dbReference type="ChEBI" id="CHEBI:136877"/>
    </reaction>
</comment>
<dbReference type="OrthoDB" id="9778326at2"/>
<sequence>MPHTVAALYQFTPLPDAAALQAPLQALCARLGITGTLLLAGEGINGTVAGSAEAIQSFLSELNSENVFGGRLDDLECKLSTAEGPPFRRLKVKLKSEIVTFDNGATDPARGTGTNVAPEDWNALLGRPDLLLVDTRNAFEVALGTFEGAVDLGLKTFGDFRAFADALDPATMPEVALFCTGGIRCEKAGAYLKGRGFATVHLLKGGILKYLETVPEAESRWTGDCFVFDDRIALGHGLVERPDHPPEALR</sequence>
<protein>
    <recommendedName>
        <fullName evidence="1">tRNA uridine(34) hydroxylase</fullName>
        <ecNumber evidence="1">1.14.-.-</ecNumber>
    </recommendedName>
    <alternativeName>
        <fullName evidence="1">tRNA hydroxylation protein O</fullName>
    </alternativeName>
</protein>
<dbReference type="SMART" id="SM00450">
    <property type="entry name" value="RHOD"/>
    <property type="match status" value="1"/>
</dbReference>
<proteinExistence type="inferred from homology"/>
<dbReference type="Pfam" id="PF00581">
    <property type="entry name" value="Rhodanese"/>
    <property type="match status" value="1"/>
</dbReference>
<comment type="similarity">
    <text evidence="1">Belongs to the TrhO family.</text>
</comment>
<name>A0A512IR07_9HYPH</name>
<feature type="domain" description="Rhodanese" evidence="2">
    <location>
        <begin position="126"/>
        <end position="219"/>
    </location>
</feature>
<comment type="caution">
    <text evidence="3">The sequence shown here is derived from an EMBL/GenBank/DDBJ whole genome shotgun (WGS) entry which is preliminary data.</text>
</comment>
<evidence type="ECO:0000313" key="3">
    <source>
        <dbReference type="EMBL" id="GEP00106.1"/>
    </source>
</evidence>
<dbReference type="HAMAP" id="MF_00469">
    <property type="entry name" value="TrhO"/>
    <property type="match status" value="1"/>
</dbReference>
<keyword evidence="1" id="KW-0819">tRNA processing</keyword>
<evidence type="ECO:0000259" key="2">
    <source>
        <dbReference type="PROSITE" id="PS50206"/>
    </source>
</evidence>
<dbReference type="AlphaFoldDB" id="A0A512IR07"/>
<dbReference type="InterPro" id="IPR001763">
    <property type="entry name" value="Rhodanese-like_dom"/>
</dbReference>
<dbReference type="EC" id="1.14.-.-" evidence="1"/>
<reference evidence="3 4" key="1">
    <citation type="submission" date="2019-07" db="EMBL/GenBank/DDBJ databases">
        <title>Whole genome shotgun sequence of Methylobacterium haplocladii NBRC 107714.</title>
        <authorList>
            <person name="Hosoyama A."/>
            <person name="Uohara A."/>
            <person name="Ohji S."/>
            <person name="Ichikawa N."/>
        </authorList>
    </citation>
    <scope>NUCLEOTIDE SEQUENCE [LARGE SCALE GENOMIC DNA]</scope>
    <source>
        <strain evidence="3 4">NBRC 107714</strain>
    </source>
</reference>
<dbReference type="GO" id="GO:0006400">
    <property type="term" value="P:tRNA modification"/>
    <property type="evidence" value="ECO:0007669"/>
    <property type="project" value="UniProtKB-UniRule"/>
</dbReference>